<dbReference type="InterPro" id="IPR054080">
    <property type="entry name" value="TPR1-like_2nd"/>
</dbReference>
<dbReference type="InterPro" id="IPR006594">
    <property type="entry name" value="LisH"/>
</dbReference>
<feature type="compositionally biased region" description="Low complexity" evidence="7">
    <location>
        <begin position="515"/>
        <end position="525"/>
    </location>
</feature>
<dbReference type="PANTHER" id="PTHR45625">
    <property type="entry name" value="PEPTIDYL-PROLYL CIS-TRANS ISOMERASE-RELATED"/>
    <property type="match status" value="1"/>
</dbReference>
<accession>A0A843XBG3</accession>
<evidence type="ECO:0000256" key="1">
    <source>
        <dbReference type="ARBA" id="ARBA00013194"/>
    </source>
</evidence>
<name>A0A843XBG3_COLES</name>
<feature type="domain" description="PPIase cyclophilin-type" evidence="8">
    <location>
        <begin position="357"/>
        <end position="523"/>
    </location>
</feature>
<keyword evidence="2" id="KW-0853">WD repeat</keyword>
<dbReference type="EC" id="5.2.1.8" evidence="1"/>
<keyword evidence="11" id="KW-1185">Reference proteome</keyword>
<evidence type="ECO:0000256" key="7">
    <source>
        <dbReference type="SAM" id="MobiDB-lite"/>
    </source>
</evidence>
<keyword evidence="6" id="KW-0413">Isomerase</keyword>
<dbReference type="Proteomes" id="UP000652761">
    <property type="component" value="Unassembled WGS sequence"/>
</dbReference>
<reference evidence="10" key="1">
    <citation type="submission" date="2017-07" db="EMBL/GenBank/DDBJ databases">
        <title>Taro Niue Genome Assembly and Annotation.</title>
        <authorList>
            <person name="Atibalentja N."/>
            <person name="Keating K."/>
            <person name="Fields C.J."/>
        </authorList>
    </citation>
    <scope>NUCLEOTIDE SEQUENCE</scope>
    <source>
        <strain evidence="10">Niue_2</strain>
        <tissue evidence="10">Leaf</tissue>
    </source>
</reference>
<keyword evidence="5" id="KW-0143">Chaperone</keyword>
<dbReference type="PANTHER" id="PTHR45625:SF4">
    <property type="entry name" value="PEPTIDYLPROLYL ISOMERASE DOMAIN AND WD REPEAT-CONTAINING PROTEIN 1"/>
    <property type="match status" value="1"/>
</dbReference>
<evidence type="ECO:0000259" key="9">
    <source>
        <dbReference type="PROSITE" id="PS50897"/>
    </source>
</evidence>
<dbReference type="SUPFAM" id="SSF50891">
    <property type="entry name" value="Cyclophilin-like"/>
    <property type="match status" value="1"/>
</dbReference>
<evidence type="ECO:0000256" key="5">
    <source>
        <dbReference type="ARBA" id="ARBA00023186"/>
    </source>
</evidence>
<gene>
    <name evidence="10" type="ORF">Taro_049657</name>
</gene>
<sequence>MPTCDSDNFPHSLSISPVPFSLFSLGADLTVEAEDRALVGSLEEEQVPGVSGAWCARVPPILGVQFCNRGKTTYSEQKVCISAAKCLVTGEIWRGGDLAFVSFANPLFSLERLGIPGSMSSLSRELVFLILQFLDEEKFKETIQKLEQESGFFFNMKHFEDLVQAGEWDELDKYLGGFTKVEGNLHSMRIFFEIRKQKYLEALDRELGQPVADIFSSLDDVALATTSLAQVDGTTLRNGQEVVVKVQHEGIKHVSPDGSQFTITSPNRRIRVFWYKTGKLRRVYDESLEVAQDLQRSDAPLYRLEAIDFGRRMAVEKKRELEEAEDATQGRDVFNEKPPPEELLAVSELGKVVTSSLLDNVILHTTLSDIHLRLYPDECPKTVENFTTHCRNGYYDNLIFHRVIRGFMIQTGDPLGDGTGGQSIWGRKFKDEFHKRTGKKGGGGLLRLGLGKGRRAPSSLLLLVAAATVKGRPSDSGDAGQGEQQWASKAAGTQGARGGSSGRVRRGRRLRPKSPAAVARGAAPGADKRRQGGACAGASSSLLLLLAARAGEKQRHRWREATAMVAKEPGTAAGRGPSLRSEDAAVGRGNTVGFSIYHVFDDHINILEH</sequence>
<dbReference type="AlphaFoldDB" id="A0A843XBG3"/>
<dbReference type="SMART" id="SM00667">
    <property type="entry name" value="LisH"/>
    <property type="match status" value="1"/>
</dbReference>
<dbReference type="PROSITE" id="PS50896">
    <property type="entry name" value="LISH"/>
    <property type="match status" value="1"/>
</dbReference>
<evidence type="ECO:0000256" key="6">
    <source>
        <dbReference type="ARBA" id="ARBA00023235"/>
    </source>
</evidence>
<keyword evidence="4" id="KW-0697">Rotamase</keyword>
<dbReference type="SMART" id="SM00668">
    <property type="entry name" value="CTLH"/>
    <property type="match status" value="1"/>
</dbReference>
<dbReference type="EMBL" id="NMUH01007125">
    <property type="protein sequence ID" value="MQM16698.1"/>
    <property type="molecule type" value="Genomic_DNA"/>
</dbReference>
<dbReference type="InterPro" id="IPR054532">
    <property type="entry name" value="TPL_SMU1_LisH-like"/>
</dbReference>
<evidence type="ECO:0000313" key="11">
    <source>
        <dbReference type="Proteomes" id="UP000652761"/>
    </source>
</evidence>
<dbReference type="Gene3D" id="2.40.100.10">
    <property type="entry name" value="Cyclophilin-like"/>
    <property type="match status" value="1"/>
</dbReference>
<dbReference type="GO" id="GO:0003755">
    <property type="term" value="F:peptidyl-prolyl cis-trans isomerase activity"/>
    <property type="evidence" value="ECO:0007669"/>
    <property type="project" value="UniProtKB-KW"/>
</dbReference>
<dbReference type="GO" id="GO:0006457">
    <property type="term" value="P:protein folding"/>
    <property type="evidence" value="ECO:0007669"/>
    <property type="project" value="InterPro"/>
</dbReference>
<organism evidence="10 11">
    <name type="scientific">Colocasia esculenta</name>
    <name type="common">Wild taro</name>
    <name type="synonym">Arum esculentum</name>
    <dbReference type="NCBI Taxonomy" id="4460"/>
    <lineage>
        <taxon>Eukaryota</taxon>
        <taxon>Viridiplantae</taxon>
        <taxon>Streptophyta</taxon>
        <taxon>Embryophyta</taxon>
        <taxon>Tracheophyta</taxon>
        <taxon>Spermatophyta</taxon>
        <taxon>Magnoliopsida</taxon>
        <taxon>Liliopsida</taxon>
        <taxon>Araceae</taxon>
        <taxon>Aroideae</taxon>
        <taxon>Colocasieae</taxon>
        <taxon>Colocasia</taxon>
    </lineage>
</organism>
<dbReference type="PROSITE" id="PS50072">
    <property type="entry name" value="CSA_PPIASE_2"/>
    <property type="match status" value="1"/>
</dbReference>
<dbReference type="PROSITE" id="PS50897">
    <property type="entry name" value="CTLH"/>
    <property type="match status" value="1"/>
</dbReference>
<keyword evidence="3" id="KW-0677">Repeat</keyword>
<evidence type="ECO:0000259" key="8">
    <source>
        <dbReference type="PROSITE" id="PS50072"/>
    </source>
</evidence>
<dbReference type="Pfam" id="PF17814">
    <property type="entry name" value="LisH_TPL"/>
    <property type="match status" value="1"/>
</dbReference>
<feature type="compositionally biased region" description="Basic residues" evidence="7">
    <location>
        <begin position="503"/>
        <end position="512"/>
    </location>
</feature>
<evidence type="ECO:0000256" key="2">
    <source>
        <dbReference type="ARBA" id="ARBA00022574"/>
    </source>
</evidence>
<evidence type="ECO:0000256" key="3">
    <source>
        <dbReference type="ARBA" id="ARBA00022737"/>
    </source>
</evidence>
<comment type="caution">
    <text evidence="10">The sequence shown here is derived from an EMBL/GenBank/DDBJ whole genome shotgun (WGS) entry which is preliminary data.</text>
</comment>
<dbReference type="InterPro" id="IPR020892">
    <property type="entry name" value="Cyclophilin-type_PPIase_CS"/>
</dbReference>
<feature type="domain" description="CTLH" evidence="9">
    <location>
        <begin position="152"/>
        <end position="210"/>
    </location>
</feature>
<evidence type="ECO:0000256" key="4">
    <source>
        <dbReference type="ARBA" id="ARBA00023110"/>
    </source>
</evidence>
<dbReference type="OrthoDB" id="10264753at2759"/>
<dbReference type="PRINTS" id="PR00153">
    <property type="entry name" value="CSAPPISMRASE"/>
</dbReference>
<dbReference type="InterPro" id="IPR002130">
    <property type="entry name" value="Cyclophilin-type_PPIase_dom"/>
</dbReference>
<dbReference type="InterPro" id="IPR006595">
    <property type="entry name" value="CTLH_C"/>
</dbReference>
<protein>
    <recommendedName>
        <fullName evidence="1">peptidylprolyl isomerase</fullName>
        <ecNumber evidence="1">5.2.1.8</ecNumber>
    </recommendedName>
</protein>
<dbReference type="InterPro" id="IPR029000">
    <property type="entry name" value="Cyclophilin-like_dom_sf"/>
</dbReference>
<dbReference type="InterPro" id="IPR044666">
    <property type="entry name" value="Cyclophilin_A-like"/>
</dbReference>
<feature type="region of interest" description="Disordered" evidence="7">
    <location>
        <begin position="471"/>
        <end position="534"/>
    </location>
</feature>
<dbReference type="PROSITE" id="PS00170">
    <property type="entry name" value="CSA_PPIASE_1"/>
    <property type="match status" value="1"/>
</dbReference>
<proteinExistence type="predicted"/>
<evidence type="ECO:0000313" key="10">
    <source>
        <dbReference type="EMBL" id="MQM16698.1"/>
    </source>
</evidence>
<dbReference type="Pfam" id="PF21889">
    <property type="entry name" value="TPR1-like_2nd"/>
    <property type="match status" value="1"/>
</dbReference>
<dbReference type="Pfam" id="PF00160">
    <property type="entry name" value="Pro_isomerase"/>
    <property type="match status" value="1"/>
</dbReference>